<dbReference type="CDD" id="cd23945">
    <property type="entry name" value="PAPS_reductase"/>
    <property type="match status" value="1"/>
</dbReference>
<organism evidence="5 6">
    <name type="scientific">Mucisphaera calidilacus</name>
    <dbReference type="NCBI Taxonomy" id="2527982"/>
    <lineage>
        <taxon>Bacteria</taxon>
        <taxon>Pseudomonadati</taxon>
        <taxon>Planctomycetota</taxon>
        <taxon>Phycisphaerae</taxon>
        <taxon>Phycisphaerales</taxon>
        <taxon>Phycisphaeraceae</taxon>
        <taxon>Mucisphaera</taxon>
    </lineage>
</organism>
<dbReference type="NCBIfam" id="TIGR00434">
    <property type="entry name" value="cysH"/>
    <property type="match status" value="1"/>
</dbReference>
<dbReference type="NCBIfam" id="NF002537">
    <property type="entry name" value="PRK02090.1"/>
    <property type="match status" value="1"/>
</dbReference>
<keyword evidence="6" id="KW-1185">Reference proteome</keyword>
<comment type="pathway">
    <text evidence="3">Sulfur metabolism; hydrogen sulfide biosynthesis; sulfite from sulfate: step 3/3.</text>
</comment>
<dbReference type="GO" id="GO:0005737">
    <property type="term" value="C:cytoplasm"/>
    <property type="evidence" value="ECO:0007669"/>
    <property type="project" value="UniProtKB-SubCell"/>
</dbReference>
<feature type="active site" description="Nucleophile; cysteine thiosulfonate intermediate" evidence="3">
    <location>
        <position position="232"/>
    </location>
</feature>
<proteinExistence type="inferred from homology"/>
<dbReference type="PIRSF" id="PIRSF000857">
    <property type="entry name" value="PAPS_reductase"/>
    <property type="match status" value="1"/>
</dbReference>
<dbReference type="InterPro" id="IPR011800">
    <property type="entry name" value="PAPS_reductase_CysH"/>
</dbReference>
<accession>A0A518BYV7</accession>
<evidence type="ECO:0000256" key="3">
    <source>
        <dbReference type="HAMAP-Rule" id="MF_00063"/>
    </source>
</evidence>
<dbReference type="InterPro" id="IPR004511">
    <property type="entry name" value="PAPS/APS_Rdtase"/>
</dbReference>
<keyword evidence="2 3" id="KW-0560">Oxidoreductase</keyword>
<dbReference type="PANTHER" id="PTHR46509">
    <property type="entry name" value="PHOSPHOADENOSINE PHOSPHOSULFATE REDUCTASE"/>
    <property type="match status" value="1"/>
</dbReference>
<gene>
    <name evidence="3 5" type="primary">cysH</name>
    <name evidence="5" type="ORF">Pan265_20220</name>
</gene>
<dbReference type="Gene3D" id="3.40.50.620">
    <property type="entry name" value="HUPs"/>
    <property type="match status" value="1"/>
</dbReference>
<dbReference type="EMBL" id="CP036280">
    <property type="protein sequence ID" value="QDU72159.1"/>
    <property type="molecule type" value="Genomic_DNA"/>
</dbReference>
<dbReference type="InterPro" id="IPR014729">
    <property type="entry name" value="Rossmann-like_a/b/a_fold"/>
</dbReference>
<dbReference type="InterPro" id="IPR002500">
    <property type="entry name" value="PAPS_reduct_dom"/>
</dbReference>
<name>A0A518BYV7_9BACT</name>
<dbReference type="GO" id="GO:0004604">
    <property type="term" value="F:phosphoadenylyl-sulfate reductase (thioredoxin) activity"/>
    <property type="evidence" value="ECO:0007669"/>
    <property type="project" value="UniProtKB-UniRule"/>
</dbReference>
<feature type="domain" description="Phosphoadenosine phosphosulphate reductase" evidence="4">
    <location>
        <begin position="41"/>
        <end position="213"/>
    </location>
</feature>
<protein>
    <recommendedName>
        <fullName evidence="3">Phosphoadenosine 5'-phosphosulfate reductase</fullName>
        <shortName evidence="3">PAPS reductase</shortName>
        <ecNumber evidence="3">1.8.4.8</ecNumber>
    </recommendedName>
    <alternativeName>
        <fullName evidence="3">3'-phosphoadenylylsulfate reductase</fullName>
    </alternativeName>
    <alternativeName>
        <fullName evidence="3">PAPS reductase, thioredoxin dependent</fullName>
    </alternativeName>
    <alternativeName>
        <fullName evidence="3">PAPS sulfotransferase</fullName>
    </alternativeName>
    <alternativeName>
        <fullName evidence="3">PAdoPS reductase</fullName>
    </alternativeName>
</protein>
<sequence>MSMTKTQGEASLDVAAANDHLEALDAQEVVRWAHETFGEGLILSSSFGAQSAVMLHLVTRVVPGIPVVWIDTGYLFPETYKFAAALEERLGLNLRVYQPEVTPARFEALHGRVWESGGEGLDAYHRVFKVEPMQRALRELGATAWFAGLRAEQSASRSSLGTLGEQDGVYKVHPILKWSTRQVHAYLKEHDLPYHPLVDQGYASIGDVHSTRPITAGEDERAGRFGGLKQECGIHLPSSAEESASRDASGL</sequence>
<dbReference type="KEGG" id="mcad:Pan265_20220"/>
<dbReference type="GO" id="GO:0019379">
    <property type="term" value="P:sulfate assimilation, phosphoadenylyl sulfate reduction by phosphoadenylyl-sulfate reductase (thioredoxin)"/>
    <property type="evidence" value="ECO:0007669"/>
    <property type="project" value="UniProtKB-UniRule"/>
</dbReference>
<dbReference type="EC" id="1.8.4.8" evidence="3"/>
<comment type="function">
    <text evidence="3">Catalyzes the formation of sulfite from phosphoadenosine 5'-phosphosulfate (PAPS) using thioredoxin as an electron donor.</text>
</comment>
<dbReference type="PANTHER" id="PTHR46509:SF1">
    <property type="entry name" value="PHOSPHOADENOSINE PHOSPHOSULFATE REDUCTASE"/>
    <property type="match status" value="1"/>
</dbReference>
<dbReference type="AlphaFoldDB" id="A0A518BYV7"/>
<dbReference type="SUPFAM" id="SSF52402">
    <property type="entry name" value="Adenine nucleotide alpha hydrolases-like"/>
    <property type="match status" value="1"/>
</dbReference>
<keyword evidence="3" id="KW-0963">Cytoplasm</keyword>
<evidence type="ECO:0000313" key="6">
    <source>
        <dbReference type="Proteomes" id="UP000320386"/>
    </source>
</evidence>
<evidence type="ECO:0000256" key="2">
    <source>
        <dbReference type="ARBA" id="ARBA00023002"/>
    </source>
</evidence>
<dbReference type="GO" id="GO:0070814">
    <property type="term" value="P:hydrogen sulfide biosynthetic process"/>
    <property type="evidence" value="ECO:0007669"/>
    <property type="project" value="UniProtKB-UniRule"/>
</dbReference>
<dbReference type="NCBIfam" id="TIGR02057">
    <property type="entry name" value="PAPS_reductase"/>
    <property type="match status" value="1"/>
</dbReference>
<dbReference type="UniPathway" id="UPA00140">
    <property type="reaction ID" value="UER00206"/>
</dbReference>
<comment type="catalytic activity">
    <reaction evidence="3">
        <text>[thioredoxin]-disulfide + sulfite + adenosine 3',5'-bisphosphate + 2 H(+) = [thioredoxin]-dithiol + 3'-phosphoadenylyl sulfate</text>
        <dbReference type="Rhea" id="RHEA:11724"/>
        <dbReference type="Rhea" id="RHEA-COMP:10698"/>
        <dbReference type="Rhea" id="RHEA-COMP:10700"/>
        <dbReference type="ChEBI" id="CHEBI:15378"/>
        <dbReference type="ChEBI" id="CHEBI:17359"/>
        <dbReference type="ChEBI" id="CHEBI:29950"/>
        <dbReference type="ChEBI" id="CHEBI:50058"/>
        <dbReference type="ChEBI" id="CHEBI:58339"/>
        <dbReference type="ChEBI" id="CHEBI:58343"/>
        <dbReference type="EC" id="1.8.4.8"/>
    </reaction>
</comment>
<comment type="subcellular location">
    <subcellularLocation>
        <location evidence="3">Cytoplasm</location>
    </subcellularLocation>
</comment>
<evidence type="ECO:0000256" key="1">
    <source>
        <dbReference type="ARBA" id="ARBA00009732"/>
    </source>
</evidence>
<dbReference type="Proteomes" id="UP000320386">
    <property type="component" value="Chromosome"/>
</dbReference>
<dbReference type="Pfam" id="PF01507">
    <property type="entry name" value="PAPS_reduct"/>
    <property type="match status" value="1"/>
</dbReference>
<comment type="caution">
    <text evidence="3">Lacks conserved residue(s) required for the propagation of feature annotation.</text>
</comment>
<dbReference type="HAMAP" id="MF_00063">
    <property type="entry name" value="CysH"/>
    <property type="match status" value="1"/>
</dbReference>
<evidence type="ECO:0000313" key="5">
    <source>
        <dbReference type="EMBL" id="QDU72159.1"/>
    </source>
</evidence>
<reference evidence="5 6" key="1">
    <citation type="submission" date="2019-02" db="EMBL/GenBank/DDBJ databases">
        <title>Deep-cultivation of Planctomycetes and their phenomic and genomic characterization uncovers novel biology.</title>
        <authorList>
            <person name="Wiegand S."/>
            <person name="Jogler M."/>
            <person name="Boedeker C."/>
            <person name="Pinto D."/>
            <person name="Vollmers J."/>
            <person name="Rivas-Marin E."/>
            <person name="Kohn T."/>
            <person name="Peeters S.H."/>
            <person name="Heuer A."/>
            <person name="Rast P."/>
            <person name="Oberbeckmann S."/>
            <person name="Bunk B."/>
            <person name="Jeske O."/>
            <person name="Meyerdierks A."/>
            <person name="Storesund J.E."/>
            <person name="Kallscheuer N."/>
            <person name="Luecker S."/>
            <person name="Lage O.M."/>
            <person name="Pohl T."/>
            <person name="Merkel B.J."/>
            <person name="Hornburger P."/>
            <person name="Mueller R.-W."/>
            <person name="Bruemmer F."/>
            <person name="Labrenz M."/>
            <person name="Spormann A.M."/>
            <person name="Op den Camp H."/>
            <person name="Overmann J."/>
            <person name="Amann R."/>
            <person name="Jetten M.S.M."/>
            <person name="Mascher T."/>
            <person name="Medema M.H."/>
            <person name="Devos D.P."/>
            <person name="Kaster A.-K."/>
            <person name="Ovreas L."/>
            <person name="Rohde M."/>
            <person name="Galperin M.Y."/>
            <person name="Jogler C."/>
        </authorList>
    </citation>
    <scope>NUCLEOTIDE SEQUENCE [LARGE SCALE GENOMIC DNA]</scope>
    <source>
        <strain evidence="5 6">Pan265</strain>
    </source>
</reference>
<evidence type="ECO:0000259" key="4">
    <source>
        <dbReference type="Pfam" id="PF01507"/>
    </source>
</evidence>
<comment type="similarity">
    <text evidence="1 3">Belongs to the PAPS reductase family. CysH subfamily.</text>
</comment>
<dbReference type="RefSeq" id="WP_236254338.1">
    <property type="nucleotide sequence ID" value="NZ_CP036280.1"/>
</dbReference>